<comment type="caution">
    <text evidence="2">The sequence shown here is derived from an EMBL/GenBank/DDBJ whole genome shotgun (WGS) entry which is preliminary data.</text>
</comment>
<keyword evidence="3" id="KW-1185">Reference proteome</keyword>
<gene>
    <name evidence="2" type="ORF">FNV43_RR05760</name>
</gene>
<dbReference type="AlphaFoldDB" id="A0A8K0HLZ0"/>
<feature type="compositionally biased region" description="Basic and acidic residues" evidence="1">
    <location>
        <begin position="35"/>
        <end position="48"/>
    </location>
</feature>
<protein>
    <submittedName>
        <fullName evidence="2">Uncharacterized protein</fullName>
    </submittedName>
</protein>
<dbReference type="Proteomes" id="UP000796880">
    <property type="component" value="Unassembled WGS sequence"/>
</dbReference>
<sequence>MVCRFKARKINWPIPKLSKDKSDDDESSEISFGENKPEEKENNFKDKQNNNLSKDVPPTSKRASSLMKDSFIEVMKLASCTVGDPNFSSEACLHHLKIAGDKPWSEYVRDSVRTFPSRTKFFSIQLLGVLEDLVQREISNSELTRMNLGVILLSNNYWYIAISTKTCSLNSSELSSDLLLSSAKAT</sequence>
<evidence type="ECO:0000313" key="3">
    <source>
        <dbReference type="Proteomes" id="UP000796880"/>
    </source>
</evidence>
<accession>A0A8K0HLZ0</accession>
<name>A0A8K0HLZ0_9ROSA</name>
<organism evidence="2 3">
    <name type="scientific">Rhamnella rubrinervis</name>
    <dbReference type="NCBI Taxonomy" id="2594499"/>
    <lineage>
        <taxon>Eukaryota</taxon>
        <taxon>Viridiplantae</taxon>
        <taxon>Streptophyta</taxon>
        <taxon>Embryophyta</taxon>
        <taxon>Tracheophyta</taxon>
        <taxon>Spermatophyta</taxon>
        <taxon>Magnoliopsida</taxon>
        <taxon>eudicotyledons</taxon>
        <taxon>Gunneridae</taxon>
        <taxon>Pentapetalae</taxon>
        <taxon>rosids</taxon>
        <taxon>fabids</taxon>
        <taxon>Rosales</taxon>
        <taxon>Rhamnaceae</taxon>
        <taxon>rhamnoid group</taxon>
        <taxon>Rhamneae</taxon>
        <taxon>Rhamnella</taxon>
    </lineage>
</organism>
<reference evidence="2" key="1">
    <citation type="submission" date="2020-03" db="EMBL/GenBank/DDBJ databases">
        <title>A high-quality chromosome-level genome assembly of a woody plant with both climbing and erect habits, Rhamnella rubrinervis.</title>
        <authorList>
            <person name="Lu Z."/>
            <person name="Yang Y."/>
            <person name="Zhu X."/>
            <person name="Sun Y."/>
        </authorList>
    </citation>
    <scope>NUCLEOTIDE SEQUENCE</scope>
    <source>
        <strain evidence="2">BYM</strain>
        <tissue evidence="2">Leaf</tissue>
    </source>
</reference>
<evidence type="ECO:0000313" key="2">
    <source>
        <dbReference type="EMBL" id="KAF3455312.1"/>
    </source>
</evidence>
<proteinExistence type="predicted"/>
<evidence type="ECO:0000256" key="1">
    <source>
        <dbReference type="SAM" id="MobiDB-lite"/>
    </source>
</evidence>
<feature type="region of interest" description="Disordered" evidence="1">
    <location>
        <begin position="15"/>
        <end position="62"/>
    </location>
</feature>
<dbReference type="EMBL" id="VOIH02000002">
    <property type="protein sequence ID" value="KAF3455312.1"/>
    <property type="molecule type" value="Genomic_DNA"/>
</dbReference>